<evidence type="ECO:0000256" key="1">
    <source>
        <dbReference type="SAM" id="MobiDB-lite"/>
    </source>
</evidence>
<evidence type="ECO:0000313" key="2">
    <source>
        <dbReference type="EMBL" id="KAK3250636.1"/>
    </source>
</evidence>
<gene>
    <name evidence="2" type="ORF">CYMTET_39993</name>
</gene>
<reference evidence="2 3" key="1">
    <citation type="journal article" date="2015" name="Genome Biol. Evol.">
        <title>Comparative Genomics of a Bacterivorous Green Alga Reveals Evolutionary Causalities and Consequences of Phago-Mixotrophic Mode of Nutrition.</title>
        <authorList>
            <person name="Burns J.A."/>
            <person name="Paasch A."/>
            <person name="Narechania A."/>
            <person name="Kim E."/>
        </authorList>
    </citation>
    <scope>NUCLEOTIDE SEQUENCE [LARGE SCALE GENOMIC DNA]</scope>
    <source>
        <strain evidence="2 3">PLY_AMNH</strain>
    </source>
</reference>
<accession>A0AAE0C8Y0</accession>
<dbReference type="EMBL" id="LGRX02026587">
    <property type="protein sequence ID" value="KAK3250636.1"/>
    <property type="molecule type" value="Genomic_DNA"/>
</dbReference>
<organism evidence="2 3">
    <name type="scientific">Cymbomonas tetramitiformis</name>
    <dbReference type="NCBI Taxonomy" id="36881"/>
    <lineage>
        <taxon>Eukaryota</taxon>
        <taxon>Viridiplantae</taxon>
        <taxon>Chlorophyta</taxon>
        <taxon>Pyramimonadophyceae</taxon>
        <taxon>Pyramimonadales</taxon>
        <taxon>Pyramimonadaceae</taxon>
        <taxon>Cymbomonas</taxon>
    </lineage>
</organism>
<feature type="region of interest" description="Disordered" evidence="1">
    <location>
        <begin position="1"/>
        <end position="47"/>
    </location>
</feature>
<comment type="caution">
    <text evidence="2">The sequence shown here is derived from an EMBL/GenBank/DDBJ whole genome shotgun (WGS) entry which is preliminary data.</text>
</comment>
<name>A0AAE0C8Y0_9CHLO</name>
<keyword evidence="3" id="KW-1185">Reference proteome</keyword>
<feature type="region of interest" description="Disordered" evidence="1">
    <location>
        <begin position="120"/>
        <end position="174"/>
    </location>
</feature>
<feature type="compositionally biased region" description="Polar residues" evidence="1">
    <location>
        <begin position="120"/>
        <end position="135"/>
    </location>
</feature>
<sequence>MEEGMLPPFSSLPAVLDHMPQPKPRGPYTGNSIRTKQRRAAKAAGKENQLVEYKKKIDNEKEVVACGTQTEIQPDRVSCGTQTEELPIERVSCETQTTATVPPDIELAIFSQNISSATGTGVTSLDSASNDNSPATNKTKQKRKKKRVRKKTDGPGKGCPRAARKTEVSQRQSKVRTRWAREILQPAVAEASKCFGNDLSARALAVSKAAERASGPHTLFGAKSHDAISDKGKAVLAKEARDNLKREINNPTKWGSALAKGGISFKQANIFAKEVLPKGAKPANNKITQSNKTILEVMERLLPITETASGGGYQVNVQKFFSLILPTYYRRLKEKMFPPTLLETLDPETDEYMHRDLFEHEKELLRDAICDWDFSFDAASSKTRKVTFTSFVVSPKIEGLEEEWQSPKSCYNVLQLDGKDKAENLELNCLELFDLVQELEDNTPVTCWLEGEEVELVIRLHYPADMASHWAWMRAGGGTHDEADFCHRCKCKGKEKGHVFDTYCIQAGDTTQSIADAHDIFAAELRLINPKDKTMEAKLKDLHCNKQRKFTPQLTTFPEDTMALLPVGKKIRVHKQWPMDRVCPDAFVKFPHIKAMFCWLHAGMRVTEFLVTKLQQRAVHHKLVDALNAAWMDEGYKTYYQMKKSPETGEYYKASFNGIQVKRMIQHAQHWAAVVDDREAILALFQEWKDIYEVGRKLCPSASEMADFGKRCRTFFRCVRMAYTDENIAMYLHAVGCHAGDYMRVEPLGKHMNEHLEAHHIITWQYYRHGFRGGTPGNPYAVKNEDGTFKGGERTHTHQSQNVCKSILETQNRLLFLDIAKDWDESVWSAVGLTKPPEDTDMAEFFKQEAPKAQLVPATQALRRTKRKIEKTEEECRNVKRTLAADHPTVLRVQHRLDSLKKSLLPRKKSIVASLVEKAKKIARKAHLHDR</sequence>
<evidence type="ECO:0000313" key="3">
    <source>
        <dbReference type="Proteomes" id="UP001190700"/>
    </source>
</evidence>
<feature type="compositionally biased region" description="Basic residues" evidence="1">
    <location>
        <begin position="139"/>
        <end position="150"/>
    </location>
</feature>
<protein>
    <recommendedName>
        <fullName evidence="4">LysM domain-containing protein</fullName>
    </recommendedName>
</protein>
<dbReference type="Proteomes" id="UP001190700">
    <property type="component" value="Unassembled WGS sequence"/>
</dbReference>
<dbReference type="AlphaFoldDB" id="A0AAE0C8Y0"/>
<proteinExistence type="predicted"/>
<evidence type="ECO:0008006" key="4">
    <source>
        <dbReference type="Google" id="ProtNLM"/>
    </source>
</evidence>